<evidence type="ECO:0000313" key="1">
    <source>
        <dbReference type="EMBL" id="QUX29707.1"/>
    </source>
</evidence>
<name>A0ABX8C8C1_9ACTN</name>
<keyword evidence="2" id="KW-1185">Reference proteome</keyword>
<organism evidence="1 2">
    <name type="scientific">Nocardiopsis akebiae</name>
    <dbReference type="NCBI Taxonomy" id="2831968"/>
    <lineage>
        <taxon>Bacteria</taxon>
        <taxon>Bacillati</taxon>
        <taxon>Actinomycetota</taxon>
        <taxon>Actinomycetes</taxon>
        <taxon>Streptosporangiales</taxon>
        <taxon>Nocardiopsidaceae</taxon>
        <taxon>Nocardiopsis</taxon>
    </lineage>
</organism>
<reference evidence="2" key="1">
    <citation type="submission" date="2021-05" db="EMBL/GenBank/DDBJ databases">
        <title>Direct Submission.</title>
        <authorList>
            <person name="Li K."/>
            <person name="Gao J."/>
        </authorList>
    </citation>
    <scope>NUCLEOTIDE SEQUENCE [LARGE SCALE GENOMIC DNA]</scope>
    <source>
        <strain evidence="2">HDS12</strain>
    </source>
</reference>
<dbReference type="RefSeq" id="WP_212642540.1">
    <property type="nucleotide sequence ID" value="NZ_CP074132.1"/>
</dbReference>
<gene>
    <name evidence="1" type="ORF">KGD83_03790</name>
</gene>
<dbReference type="Proteomes" id="UP000678016">
    <property type="component" value="Chromosome"/>
</dbReference>
<evidence type="ECO:0000313" key="2">
    <source>
        <dbReference type="Proteomes" id="UP000678016"/>
    </source>
</evidence>
<protein>
    <submittedName>
        <fullName evidence="1">Uncharacterized protein</fullName>
    </submittedName>
</protein>
<accession>A0ABX8C8C1</accession>
<proteinExistence type="predicted"/>
<dbReference type="EMBL" id="CP074132">
    <property type="protein sequence ID" value="QUX29707.1"/>
    <property type="molecule type" value="Genomic_DNA"/>
</dbReference>
<sequence length="51" mass="5131">MSDDQSSAPLASKRALLLISAVGLTALTAGSAFGVIVASDYAVFSSVEERG</sequence>